<accession>A0AAP5GYQ4</accession>
<evidence type="ECO:0000256" key="1">
    <source>
        <dbReference type="SAM" id="Phobius"/>
    </source>
</evidence>
<evidence type="ECO:0000313" key="2">
    <source>
        <dbReference type="EMBL" id="MDR6722170.1"/>
    </source>
</evidence>
<feature type="transmembrane region" description="Helical" evidence="1">
    <location>
        <begin position="25"/>
        <end position="43"/>
    </location>
</feature>
<reference evidence="2" key="1">
    <citation type="submission" date="2023-07" db="EMBL/GenBank/DDBJ databases">
        <title>Sorghum-associated microbial communities from plants grown in Nebraska, USA.</title>
        <authorList>
            <person name="Schachtman D."/>
        </authorList>
    </citation>
    <scope>NUCLEOTIDE SEQUENCE</scope>
    <source>
        <strain evidence="2">BE80</strain>
    </source>
</reference>
<evidence type="ECO:0000313" key="3">
    <source>
        <dbReference type="Proteomes" id="UP001254832"/>
    </source>
</evidence>
<protein>
    <submittedName>
        <fullName evidence="2">Uncharacterized protein</fullName>
    </submittedName>
</protein>
<dbReference type="EMBL" id="JAVDTR010000001">
    <property type="protein sequence ID" value="MDR6722170.1"/>
    <property type="molecule type" value="Genomic_DNA"/>
</dbReference>
<organism evidence="2 3">
    <name type="scientific">Paenibacillus amylolyticus</name>
    <dbReference type="NCBI Taxonomy" id="1451"/>
    <lineage>
        <taxon>Bacteria</taxon>
        <taxon>Bacillati</taxon>
        <taxon>Bacillota</taxon>
        <taxon>Bacilli</taxon>
        <taxon>Bacillales</taxon>
        <taxon>Paenibacillaceae</taxon>
        <taxon>Paenibacillus</taxon>
    </lineage>
</organism>
<keyword evidence="1" id="KW-0812">Transmembrane</keyword>
<dbReference type="Proteomes" id="UP001254832">
    <property type="component" value="Unassembled WGS sequence"/>
</dbReference>
<keyword evidence="1" id="KW-1133">Transmembrane helix</keyword>
<sequence>MDNHRNSLRYERLYYVWSHRMEKRFLKLIAVLCLLLILYQLLLQIPYLRNKMTIIDHMEGTPIQNQISTWQQNY</sequence>
<dbReference type="AlphaFoldDB" id="A0AAP5GYQ4"/>
<keyword evidence="1" id="KW-0472">Membrane</keyword>
<proteinExistence type="predicted"/>
<name>A0AAP5GYQ4_PAEAM</name>
<comment type="caution">
    <text evidence="2">The sequence shown here is derived from an EMBL/GenBank/DDBJ whole genome shotgun (WGS) entry which is preliminary data.</text>
</comment>
<gene>
    <name evidence="2" type="ORF">J2W91_000618</name>
</gene>